<evidence type="ECO:0000313" key="2">
    <source>
        <dbReference type="EMBL" id="KKL87537.1"/>
    </source>
</evidence>
<name>A0A0F9IJV7_9ZZZZ</name>
<comment type="caution">
    <text evidence="2">The sequence shown here is derived from an EMBL/GenBank/DDBJ whole genome shotgun (WGS) entry which is preliminary data.</text>
</comment>
<protein>
    <submittedName>
        <fullName evidence="2">Uncharacterized protein</fullName>
    </submittedName>
</protein>
<feature type="compositionally biased region" description="Basic and acidic residues" evidence="1">
    <location>
        <begin position="1"/>
        <end position="18"/>
    </location>
</feature>
<dbReference type="AlphaFoldDB" id="A0A0F9IJV7"/>
<feature type="region of interest" description="Disordered" evidence="1">
    <location>
        <begin position="113"/>
        <end position="147"/>
    </location>
</feature>
<accession>A0A0F9IJV7</accession>
<feature type="region of interest" description="Disordered" evidence="1">
    <location>
        <begin position="1"/>
        <end position="29"/>
    </location>
</feature>
<gene>
    <name evidence="2" type="ORF">LCGC14_1933760</name>
</gene>
<organism evidence="2">
    <name type="scientific">marine sediment metagenome</name>
    <dbReference type="NCBI Taxonomy" id="412755"/>
    <lineage>
        <taxon>unclassified sequences</taxon>
        <taxon>metagenomes</taxon>
        <taxon>ecological metagenomes</taxon>
    </lineage>
</organism>
<proteinExistence type="predicted"/>
<evidence type="ECO:0000256" key="1">
    <source>
        <dbReference type="SAM" id="MobiDB-lite"/>
    </source>
</evidence>
<dbReference type="EMBL" id="LAZR01020812">
    <property type="protein sequence ID" value="KKL87537.1"/>
    <property type="molecule type" value="Genomic_DNA"/>
</dbReference>
<sequence>MSKSKDGPKLPPKPDKKIISSPPKAPTIGDKIRAGQLLSSHLRKIAQEETEFVAGPDGDVMVSKAEALARLMFKLALGWEEKDVKTNKTKIHNPSAGMIALIWDRIEGRSVPLASGDKQGRTLPKKVSEESKNRLNRMVTGDNGNID</sequence>
<reference evidence="2" key="1">
    <citation type="journal article" date="2015" name="Nature">
        <title>Complex archaea that bridge the gap between prokaryotes and eukaryotes.</title>
        <authorList>
            <person name="Spang A."/>
            <person name="Saw J.H."/>
            <person name="Jorgensen S.L."/>
            <person name="Zaremba-Niedzwiedzka K."/>
            <person name="Martijn J."/>
            <person name="Lind A.E."/>
            <person name="van Eijk R."/>
            <person name="Schleper C."/>
            <person name="Guy L."/>
            <person name="Ettema T.J."/>
        </authorList>
    </citation>
    <scope>NUCLEOTIDE SEQUENCE</scope>
</reference>